<evidence type="ECO:0000313" key="2">
    <source>
        <dbReference type="EMBL" id="SMH64866.1"/>
    </source>
</evidence>
<dbReference type="RefSeq" id="WP_035191617.1">
    <property type="nucleotide sequence ID" value="NZ_CCCS020000017.1"/>
</dbReference>
<sequence>MNISTLSETALATTVALEDIRSQTQKAINRAYAIVFFVTVHGFFDANPAVNQINVQIDAEGGIGDEGQAYTSFSLAEIKVEVEPGVKQHYAYGFNDVEYHESGQIKLVAMDAFDGPLANEDLISAIKDRLQDNDSNQEWLTDDLPYAVGNPEGRGVTLTVDRTQVNDVADVLLHRLTDDSGRSVKPSPQQIQDAQDEIIDWLDYH</sequence>
<gene>
    <name evidence="2" type="ORF">AFERRI_10900</name>
    <name evidence="1" type="ORF">AFERRI_240031</name>
</gene>
<dbReference type="EMBL" id="LT841305">
    <property type="protein sequence ID" value="SMH64866.1"/>
    <property type="molecule type" value="Genomic_DNA"/>
</dbReference>
<dbReference type="EMBL" id="CCCS020000017">
    <property type="protein sequence ID" value="CDQ09197.1"/>
    <property type="molecule type" value="Genomic_DNA"/>
</dbReference>
<keyword evidence="3" id="KW-1185">Reference proteome</keyword>
<evidence type="ECO:0000313" key="1">
    <source>
        <dbReference type="EMBL" id="CDQ09197.1"/>
    </source>
</evidence>
<reference evidence="1" key="1">
    <citation type="submission" date="2014-03" db="EMBL/GenBank/DDBJ databases">
        <authorList>
            <person name="Genoscope - CEA"/>
        </authorList>
    </citation>
    <scope>NUCLEOTIDE SEQUENCE [LARGE SCALE GENOMIC DNA]</scope>
    <source>
        <strain evidence="1">CF27</strain>
    </source>
</reference>
<organism evidence="1">
    <name type="scientific">Acidithiobacillus ferrivorans</name>
    <dbReference type="NCBI Taxonomy" id="160808"/>
    <lineage>
        <taxon>Bacteria</taxon>
        <taxon>Pseudomonadati</taxon>
        <taxon>Pseudomonadota</taxon>
        <taxon>Acidithiobacillia</taxon>
        <taxon>Acidithiobacillales</taxon>
        <taxon>Acidithiobacillaceae</taxon>
        <taxon>Acidithiobacillus</taxon>
    </lineage>
</organism>
<evidence type="ECO:0000313" key="3">
    <source>
        <dbReference type="Proteomes" id="UP000193925"/>
    </source>
</evidence>
<protein>
    <submittedName>
        <fullName evidence="1">Uncharacterized protein</fullName>
    </submittedName>
</protein>
<dbReference type="AlphaFoldDB" id="A0A060UKI7"/>
<name>A0A060UKI7_9PROT</name>
<reference evidence="2 3" key="3">
    <citation type="submission" date="2017-03" db="EMBL/GenBank/DDBJ databases">
        <authorList>
            <person name="Regsiter A."/>
            <person name="William W."/>
        </authorList>
    </citation>
    <scope>NUCLEOTIDE SEQUENCE [LARGE SCALE GENOMIC DNA]</scope>
    <source>
        <strain evidence="2">PRJEB5721</strain>
    </source>
</reference>
<reference evidence="1" key="2">
    <citation type="submission" date="2014-07" db="EMBL/GenBank/DDBJ databases">
        <title>Initial genome analysis of the psychrotolerant acidophile Acidithiobacillus ferrivorans CF27: insights into iron and sulfur oxidation pathways and into biofilm formation.</title>
        <authorList>
            <person name="Talla E."/>
            <person name="Hedrich S."/>
            <person name="Mangenot S."/>
            <person name="Ji B."/>
            <person name="Johnson D.B."/>
            <person name="Barbe V."/>
            <person name="Bonnefoy V."/>
        </authorList>
    </citation>
    <scope>NUCLEOTIDE SEQUENCE [LARGE SCALE GENOMIC DNA]</scope>
    <source>
        <strain evidence="1">CF27</strain>
    </source>
</reference>
<proteinExistence type="predicted"/>
<dbReference type="Proteomes" id="UP000193925">
    <property type="component" value="Chromosome AFERRI"/>
</dbReference>
<accession>A0A060UKI7</accession>